<protein>
    <recommendedName>
        <fullName evidence="1">SnoaL-like domain-containing protein</fullName>
    </recommendedName>
</protein>
<comment type="caution">
    <text evidence="2">The sequence shown here is derived from an EMBL/GenBank/DDBJ whole genome shotgun (WGS) entry which is preliminary data.</text>
</comment>
<feature type="domain" description="SnoaL-like" evidence="1">
    <location>
        <begin position="1"/>
        <end position="120"/>
    </location>
</feature>
<evidence type="ECO:0000259" key="1">
    <source>
        <dbReference type="Pfam" id="PF20409"/>
    </source>
</evidence>
<dbReference type="PATRIC" id="fig|1317121.7.peg.4260"/>
<dbReference type="SUPFAM" id="SSF54427">
    <property type="entry name" value="NTF2-like"/>
    <property type="match status" value="1"/>
</dbReference>
<name>A0A0L1JL10_9RHOB</name>
<dbReference type="EMBL" id="AQQZ01000009">
    <property type="protein sequence ID" value="KNG92429.1"/>
    <property type="molecule type" value="Genomic_DNA"/>
</dbReference>
<sequence>MTLNEIANELVAGCREGRENENLGKLYADNAVSVEAMAMGDQGPETHGLDGIRGKHAWWDSTFEVLEANISDPFPHGDDRFAVIFEVKTKEKESGRVDDMKEVAVYHIADGKIVREEFFYGAGG</sequence>
<dbReference type="AlphaFoldDB" id="A0A0L1JL10"/>
<dbReference type="Proteomes" id="UP000036938">
    <property type="component" value="Unassembled WGS sequence"/>
</dbReference>
<evidence type="ECO:0000313" key="3">
    <source>
        <dbReference type="Proteomes" id="UP000036938"/>
    </source>
</evidence>
<dbReference type="Pfam" id="PF20409">
    <property type="entry name" value="SnoaL_5"/>
    <property type="match status" value="1"/>
</dbReference>
<dbReference type="STRING" id="1317121.ATO11_17630"/>
<reference evidence="2 3" key="1">
    <citation type="journal article" date="2015" name="Int. J. Syst. Evol. Microbiol.">
        <title>Aestuariivita atlantica sp. nov., isolated from deep sea sediment of the Atlantic Ocean.</title>
        <authorList>
            <person name="Li G."/>
            <person name="Lai Q."/>
            <person name="Du Y."/>
            <person name="Liu X."/>
            <person name="Sun F."/>
            <person name="Shao Z."/>
        </authorList>
    </citation>
    <scope>NUCLEOTIDE SEQUENCE [LARGE SCALE GENOMIC DNA]</scope>
    <source>
        <strain evidence="2 3">22II-S11-z3</strain>
    </source>
</reference>
<dbReference type="Gene3D" id="3.10.450.50">
    <property type="match status" value="1"/>
</dbReference>
<dbReference type="OrthoDB" id="336094at2"/>
<dbReference type="RefSeq" id="WP_050532229.1">
    <property type="nucleotide sequence ID" value="NZ_AQQZ01000009.1"/>
</dbReference>
<accession>A0A0L1JL10</accession>
<proteinExistence type="predicted"/>
<gene>
    <name evidence="2" type="ORF">ATO11_17630</name>
</gene>
<keyword evidence="3" id="KW-1185">Reference proteome</keyword>
<evidence type="ECO:0000313" key="2">
    <source>
        <dbReference type="EMBL" id="KNG92429.1"/>
    </source>
</evidence>
<dbReference type="InterPro" id="IPR046860">
    <property type="entry name" value="SnoaL_5"/>
</dbReference>
<dbReference type="InterPro" id="IPR032710">
    <property type="entry name" value="NTF2-like_dom_sf"/>
</dbReference>
<organism evidence="2 3">
    <name type="scientific">Pseudaestuariivita atlantica</name>
    <dbReference type="NCBI Taxonomy" id="1317121"/>
    <lineage>
        <taxon>Bacteria</taxon>
        <taxon>Pseudomonadati</taxon>
        <taxon>Pseudomonadota</taxon>
        <taxon>Alphaproteobacteria</taxon>
        <taxon>Rhodobacterales</taxon>
        <taxon>Paracoccaceae</taxon>
        <taxon>Pseudaestuariivita</taxon>
    </lineage>
</organism>